<sequence>MTKLFDGMKTYLMQSIPDIRVTDVVEMIIIAVLLYNVMLWIKNTRAWVLLKGILVLLGFILVAYLFHMNTILWLADKTINVGIIAVVIIFQPELRRALEQLGRNKVLGFLVSDNGKMVDDKFSDKTMNEIVKATFEMSKVKTGALIVIERKTPLAEYERTGILVDGVVTSQLLLNIFEHNTPLHDGAVVVRGNRIVAATCYLPLSDNMAISKDLGTRHRAGVGVSEVSDSVTIIVSEETGTVSVAFDGGLRRGMDPDTLREELKRIIEENEAPKGRRLKILKGWQKHEKKADK</sequence>
<evidence type="ECO:0000256" key="5">
    <source>
        <dbReference type="ARBA" id="ARBA00022695"/>
    </source>
</evidence>
<feature type="transmembrane region" description="Helical" evidence="10">
    <location>
        <begin position="20"/>
        <end position="41"/>
    </location>
</feature>
<dbReference type="PANTHER" id="PTHR34185">
    <property type="entry name" value="DIADENYLATE CYCLASE"/>
    <property type="match status" value="1"/>
</dbReference>
<name>A0A7G9G7V4_9FIRM</name>
<keyword evidence="13" id="KW-1185">Reference proteome</keyword>
<evidence type="ECO:0000256" key="10">
    <source>
        <dbReference type="HAMAP-Rule" id="MF_01499"/>
    </source>
</evidence>
<proteinExistence type="inferred from homology"/>
<dbReference type="PANTHER" id="PTHR34185:SF1">
    <property type="entry name" value="DIADENYLATE CYCLASE"/>
    <property type="match status" value="1"/>
</dbReference>
<evidence type="ECO:0000256" key="6">
    <source>
        <dbReference type="ARBA" id="ARBA00022741"/>
    </source>
</evidence>
<dbReference type="InterPro" id="IPR036888">
    <property type="entry name" value="DNA_integrity_DisA_N_sf"/>
</dbReference>
<organism evidence="12 13">
    <name type="scientific">Qiania dongpingensis</name>
    <dbReference type="NCBI Taxonomy" id="2763669"/>
    <lineage>
        <taxon>Bacteria</taxon>
        <taxon>Bacillati</taxon>
        <taxon>Bacillota</taxon>
        <taxon>Clostridia</taxon>
        <taxon>Lachnospirales</taxon>
        <taxon>Lachnospiraceae</taxon>
        <taxon>Qiania</taxon>
    </lineage>
</organism>
<dbReference type="NCBIfam" id="TIGR00159">
    <property type="entry name" value="diadenylate cyclase CdaA"/>
    <property type="match status" value="1"/>
</dbReference>
<dbReference type="InterPro" id="IPR045585">
    <property type="entry name" value="CdaA_N"/>
</dbReference>
<comment type="catalytic activity">
    <reaction evidence="1 10">
        <text>2 ATP = 3',3'-c-di-AMP + 2 diphosphate</text>
        <dbReference type="Rhea" id="RHEA:35655"/>
        <dbReference type="ChEBI" id="CHEBI:30616"/>
        <dbReference type="ChEBI" id="CHEBI:33019"/>
        <dbReference type="ChEBI" id="CHEBI:71500"/>
        <dbReference type="EC" id="2.7.7.85"/>
    </reaction>
</comment>
<dbReference type="Gene3D" id="3.40.1700.10">
    <property type="entry name" value="DNA integrity scanning protein, DisA, N-terminal domain"/>
    <property type="match status" value="1"/>
</dbReference>
<dbReference type="InterPro" id="IPR034701">
    <property type="entry name" value="CdaA"/>
</dbReference>
<evidence type="ECO:0000256" key="4">
    <source>
        <dbReference type="ARBA" id="ARBA00022692"/>
    </source>
</evidence>
<evidence type="ECO:0000313" key="12">
    <source>
        <dbReference type="EMBL" id="QNM06886.1"/>
    </source>
</evidence>
<evidence type="ECO:0000256" key="3">
    <source>
        <dbReference type="ARBA" id="ARBA00022679"/>
    </source>
</evidence>
<evidence type="ECO:0000256" key="9">
    <source>
        <dbReference type="ARBA" id="ARBA00023136"/>
    </source>
</evidence>
<dbReference type="GO" id="GO:0004016">
    <property type="term" value="F:adenylate cyclase activity"/>
    <property type="evidence" value="ECO:0007669"/>
    <property type="project" value="UniProtKB-UniRule"/>
</dbReference>
<evidence type="ECO:0000259" key="11">
    <source>
        <dbReference type="PROSITE" id="PS51794"/>
    </source>
</evidence>
<evidence type="ECO:0000256" key="8">
    <source>
        <dbReference type="ARBA" id="ARBA00022989"/>
    </source>
</evidence>
<dbReference type="SUPFAM" id="SSF143597">
    <property type="entry name" value="YojJ-like"/>
    <property type="match status" value="1"/>
</dbReference>
<dbReference type="EC" id="2.7.7.85" evidence="10"/>
<dbReference type="RefSeq" id="WP_147596208.1">
    <property type="nucleotide sequence ID" value="NZ_CP060634.1"/>
</dbReference>
<keyword evidence="5 10" id="KW-0548">Nucleotidyltransferase</keyword>
<keyword evidence="6 10" id="KW-0547">Nucleotide-binding</keyword>
<keyword evidence="4 10" id="KW-0812">Transmembrane</keyword>
<dbReference type="GO" id="GO:0006171">
    <property type="term" value="P:cAMP biosynthetic process"/>
    <property type="evidence" value="ECO:0007669"/>
    <property type="project" value="InterPro"/>
</dbReference>
<accession>A0A7G9G7V4</accession>
<comment type="subunit">
    <text evidence="10">Probably a homodimer.</text>
</comment>
<comment type="function">
    <text evidence="10">Catalyzes the condensation of 2 ATP molecules into cyclic di-AMP (c-di-AMP), a second messenger used to regulate differing processes in different bacteria.</text>
</comment>
<evidence type="ECO:0000256" key="7">
    <source>
        <dbReference type="ARBA" id="ARBA00022840"/>
    </source>
</evidence>
<dbReference type="AlphaFoldDB" id="A0A7G9G7V4"/>
<feature type="transmembrane region" description="Helical" evidence="10">
    <location>
        <begin position="48"/>
        <end position="66"/>
    </location>
</feature>
<keyword evidence="2 10" id="KW-1003">Cell membrane</keyword>
<gene>
    <name evidence="10" type="primary">dacA</name>
    <name evidence="12" type="ORF">H9Q78_07205</name>
</gene>
<evidence type="ECO:0000313" key="13">
    <source>
        <dbReference type="Proteomes" id="UP000515823"/>
    </source>
</evidence>
<reference evidence="12 13" key="1">
    <citation type="submission" date="2020-08" db="EMBL/GenBank/DDBJ databases">
        <authorList>
            <person name="Liu C."/>
            <person name="Sun Q."/>
        </authorList>
    </citation>
    <scope>NUCLEOTIDE SEQUENCE [LARGE SCALE GENOMIC DNA]</scope>
    <source>
        <strain evidence="12 13">NSJ-38</strain>
    </source>
</reference>
<keyword evidence="3 10" id="KW-0808">Transferase</keyword>
<keyword evidence="7 10" id="KW-0067">ATP-binding</keyword>
<dbReference type="HAMAP" id="MF_01499">
    <property type="entry name" value="DacA"/>
    <property type="match status" value="1"/>
</dbReference>
<dbReference type="EMBL" id="CP060634">
    <property type="protein sequence ID" value="QNM06886.1"/>
    <property type="molecule type" value="Genomic_DNA"/>
</dbReference>
<dbReference type="InterPro" id="IPR003390">
    <property type="entry name" value="DNA_integrity_scan_DisA_N"/>
</dbReference>
<dbReference type="GO" id="GO:0005524">
    <property type="term" value="F:ATP binding"/>
    <property type="evidence" value="ECO:0007669"/>
    <property type="project" value="UniProtKB-UniRule"/>
</dbReference>
<dbReference type="InterPro" id="IPR014046">
    <property type="entry name" value="C-di-AMP_synthase"/>
</dbReference>
<comment type="similarity">
    <text evidence="10">Belongs to the adenylate cyclase family. DacA/CdaA subfamily.</text>
</comment>
<comment type="caution">
    <text evidence="10">Lacks conserved residue(s) required for the propagation of feature annotation.</text>
</comment>
<dbReference type="InterPro" id="IPR050338">
    <property type="entry name" value="DisA"/>
</dbReference>
<evidence type="ECO:0000256" key="2">
    <source>
        <dbReference type="ARBA" id="ARBA00022475"/>
    </source>
</evidence>
<dbReference type="Pfam" id="PF02457">
    <property type="entry name" value="DAC"/>
    <property type="match status" value="1"/>
</dbReference>
<feature type="domain" description="DAC" evidence="11">
    <location>
        <begin position="91"/>
        <end position="256"/>
    </location>
</feature>
<dbReference type="GO" id="GO:0106408">
    <property type="term" value="F:diadenylate cyclase activity"/>
    <property type="evidence" value="ECO:0007669"/>
    <property type="project" value="UniProtKB-EC"/>
</dbReference>
<dbReference type="Pfam" id="PF19293">
    <property type="entry name" value="CdaA_N"/>
    <property type="match status" value="1"/>
</dbReference>
<dbReference type="FunFam" id="3.40.1700.10:FF:000002">
    <property type="entry name" value="Diadenylate cyclase"/>
    <property type="match status" value="1"/>
</dbReference>
<protein>
    <recommendedName>
        <fullName evidence="10">Diadenylate cyclase</fullName>
        <shortName evidence="10">DAC</shortName>
        <ecNumber evidence="10">2.7.7.85</ecNumber>
    </recommendedName>
    <alternativeName>
        <fullName evidence="10">Cyclic-di-AMP synthase</fullName>
        <shortName evidence="10">c-di-AMP synthase</shortName>
    </alternativeName>
</protein>
<dbReference type="PIRSF" id="PIRSF004793">
    <property type="entry name" value="UCP004793"/>
    <property type="match status" value="1"/>
</dbReference>
<dbReference type="Proteomes" id="UP000515823">
    <property type="component" value="Chromosome"/>
</dbReference>
<keyword evidence="9 10" id="KW-0472">Membrane</keyword>
<dbReference type="PROSITE" id="PS51794">
    <property type="entry name" value="DAC"/>
    <property type="match status" value="1"/>
</dbReference>
<keyword evidence="8 10" id="KW-1133">Transmembrane helix</keyword>
<dbReference type="KEGG" id="qdo:H9Q78_07205"/>
<evidence type="ECO:0000256" key="1">
    <source>
        <dbReference type="ARBA" id="ARBA00000877"/>
    </source>
</evidence>